<reference evidence="1" key="2">
    <citation type="submission" date="2012-09" db="EMBL/GenBank/DDBJ databases">
        <title>The complete sequence of Psychroflexus torquis an extreme psychrophile from sea-ice that is stimulated by light.</title>
        <authorList>
            <person name="Feng S."/>
            <person name="Powell S.M."/>
            <person name="Bowman J.P."/>
        </authorList>
    </citation>
    <scope>NUCLEOTIDE SEQUENCE [LARGE SCALE GENOMIC DNA]</scope>
    <source>
        <strain evidence="1">ATCC 700755</strain>
    </source>
</reference>
<dbReference type="eggNOG" id="COG0664">
    <property type="taxonomic scope" value="Bacteria"/>
</dbReference>
<dbReference type="STRING" id="313595.P700755_002029"/>
<dbReference type="Proteomes" id="UP000008514">
    <property type="component" value="Chromosome"/>
</dbReference>
<name>K4IE20_PSYTT</name>
<keyword evidence="2" id="KW-1185">Reference proteome</keyword>
<evidence type="ECO:0000313" key="1">
    <source>
        <dbReference type="EMBL" id="AFU68822.1"/>
    </source>
</evidence>
<protein>
    <submittedName>
        <fullName evidence="1">Uncharacterized protein</fullName>
    </submittedName>
</protein>
<dbReference type="Pfam" id="PF21850">
    <property type="entry name" value="DUF6909"/>
    <property type="match status" value="2"/>
</dbReference>
<evidence type="ECO:0000313" key="2">
    <source>
        <dbReference type="Proteomes" id="UP000008514"/>
    </source>
</evidence>
<organism evidence="1 2">
    <name type="scientific">Psychroflexus torquis (strain ATCC 700755 / CIP 106069 / ACAM 623)</name>
    <dbReference type="NCBI Taxonomy" id="313595"/>
    <lineage>
        <taxon>Bacteria</taxon>
        <taxon>Pseudomonadati</taxon>
        <taxon>Bacteroidota</taxon>
        <taxon>Flavobacteriia</taxon>
        <taxon>Flavobacteriales</taxon>
        <taxon>Flavobacteriaceae</taxon>
        <taxon>Psychroflexus</taxon>
    </lineage>
</organism>
<dbReference type="EMBL" id="CP003879">
    <property type="protein sequence ID" value="AFU68822.1"/>
    <property type="molecule type" value="Genomic_DNA"/>
</dbReference>
<dbReference type="RefSeq" id="WP_015024406.1">
    <property type="nucleotide sequence ID" value="NC_018721.1"/>
</dbReference>
<dbReference type="InterPro" id="IPR054204">
    <property type="entry name" value="DUF6909"/>
</dbReference>
<reference evidence="1" key="1">
    <citation type="submission" date="2006-03" db="EMBL/GenBank/DDBJ databases">
        <authorList>
            <person name="Bowman J."/>
            <person name="Ferriera S."/>
            <person name="Johnson J."/>
            <person name="Kravitz S."/>
            <person name="Halpern A."/>
            <person name="Remington K."/>
            <person name="Beeson K."/>
            <person name="Tran B."/>
            <person name="Rogers Y.-H."/>
            <person name="Friedman R."/>
            <person name="Venter J.C."/>
        </authorList>
    </citation>
    <scope>NUCLEOTIDE SEQUENCE [LARGE SCALE GENOMIC DNA]</scope>
    <source>
        <strain evidence="1">ATCC 700755</strain>
    </source>
</reference>
<dbReference type="KEGG" id="ptq:P700755_002029"/>
<dbReference type="AlphaFoldDB" id="K4IE20"/>
<dbReference type="OrthoDB" id="9776951at2"/>
<proteinExistence type="predicted"/>
<gene>
    <name evidence="1" type="ordered locus">P700755_002029</name>
</gene>
<dbReference type="HOGENOM" id="CLU_467515_0_0_10"/>
<accession>K4IE20</accession>
<sequence>MTEPFNIGRNRAQESTNAIERMYITMRHLFIRGFYKPMGVSGETLREALLTLRPEIYGAIAESKVELSGLQYIIERLPEGIEECSFINLTSDEGYSNSHFKAIIPPKRRRNCYRIDEEQMNIEITRGRSEIYDILTHLTFMFIESHKIMRNVVINEAGHTSRDWEKLSAAVLKEVELSQHEREIAITHTANILGRTFAEITQVYDRFATKDNPDKFLHLIYNLGKLAIREIIHGDKRVITFSPVVRERLGHHIHGEVWANNIKKTLHKHDLIHRKLHIVSANMHSVMNTLFSPLALKDLLKEKSAFEVYEELSNAKNKTLRHTVTKKAKEEGMIVLDDESGTNIDVQIFDLAKLSHYKGNTKLNANEEAPVIIVMDYAFGEQAYETMDELLKPYKDEEKPVDMNVDSISIMGKAGILEGGKGDLMIPDAHLFEGTADNYPFYNELTKSDFEDQGLRVYDGSMVTVLGTSLQNRDLLKFFHDSTWNVIGLEMEGAHYQKAIQAASRLRGNISPKVKLRYAYYASDNPLETGSTLASGGLGTAGVKPTYLITEKILEQIIDDAIQNLK</sequence>